<comment type="caution">
    <text evidence="1">The sequence shown here is derived from an EMBL/GenBank/DDBJ whole genome shotgun (WGS) entry which is preliminary data.</text>
</comment>
<keyword evidence="2" id="KW-1185">Reference proteome</keyword>
<evidence type="ECO:0000313" key="1">
    <source>
        <dbReference type="EMBL" id="MBB6353310.1"/>
    </source>
</evidence>
<dbReference type="Proteomes" id="UP000536262">
    <property type="component" value="Unassembled WGS sequence"/>
</dbReference>
<dbReference type="AlphaFoldDB" id="A0A7X0KJQ0"/>
<dbReference type="EMBL" id="JACHOU010000002">
    <property type="protein sequence ID" value="MBB6353310.1"/>
    <property type="molecule type" value="Genomic_DNA"/>
</dbReference>
<proteinExistence type="predicted"/>
<gene>
    <name evidence="1" type="ORF">GGR00_001078</name>
</gene>
<accession>A0A7X0KJQ0</accession>
<organism evidence="1 2">
    <name type="scientific">Aminobacter aganoensis</name>
    <dbReference type="NCBI Taxonomy" id="83264"/>
    <lineage>
        <taxon>Bacteria</taxon>
        <taxon>Pseudomonadati</taxon>
        <taxon>Pseudomonadota</taxon>
        <taxon>Alphaproteobacteria</taxon>
        <taxon>Hyphomicrobiales</taxon>
        <taxon>Phyllobacteriaceae</taxon>
        <taxon>Aminobacter</taxon>
    </lineage>
</organism>
<sequence>MLTQSAEVRFPSHPNKMVHGTWLGGFLPRYRRASVPPTAAELMLRSPSH</sequence>
<evidence type="ECO:0000313" key="2">
    <source>
        <dbReference type="Proteomes" id="UP000536262"/>
    </source>
</evidence>
<protein>
    <submittedName>
        <fullName evidence="1">Uncharacterized protein</fullName>
    </submittedName>
</protein>
<name>A0A7X0KJQ0_9HYPH</name>
<reference evidence="1 2" key="1">
    <citation type="submission" date="2020-08" db="EMBL/GenBank/DDBJ databases">
        <title>Genomic Encyclopedia of Type Strains, Phase IV (KMG-IV): sequencing the most valuable type-strain genomes for metagenomic binning, comparative biology and taxonomic classification.</title>
        <authorList>
            <person name="Goeker M."/>
        </authorList>
    </citation>
    <scope>NUCLEOTIDE SEQUENCE [LARGE SCALE GENOMIC DNA]</scope>
    <source>
        <strain evidence="1 2">DSM 7051</strain>
    </source>
</reference>